<gene>
    <name evidence="2" type="ORF">MSEDJ_58790</name>
</gene>
<keyword evidence="3" id="KW-1185">Reference proteome</keyword>
<evidence type="ECO:0000313" key="3">
    <source>
        <dbReference type="Proteomes" id="UP000467193"/>
    </source>
</evidence>
<dbReference type="CDD" id="cd07987">
    <property type="entry name" value="LPLAT_MGAT-like"/>
    <property type="match status" value="1"/>
</dbReference>
<dbReference type="EMBL" id="AP022588">
    <property type="protein sequence ID" value="BBY31783.1"/>
    <property type="molecule type" value="Genomic_DNA"/>
</dbReference>
<dbReference type="Pfam" id="PF01553">
    <property type="entry name" value="Acyltransferase"/>
    <property type="match status" value="1"/>
</dbReference>
<feature type="domain" description="Phospholipid/glycerol acyltransferase" evidence="1">
    <location>
        <begin position="51"/>
        <end position="179"/>
    </location>
</feature>
<dbReference type="InterPro" id="IPR002123">
    <property type="entry name" value="Plipid/glycerol_acylTrfase"/>
</dbReference>
<name>A0A7I7QZF7_9MYCO</name>
<protein>
    <submittedName>
        <fullName evidence="2">Membrane protein</fullName>
    </submittedName>
</protein>
<evidence type="ECO:0000259" key="1">
    <source>
        <dbReference type="Pfam" id="PF01553"/>
    </source>
</evidence>
<dbReference type="Proteomes" id="UP000467193">
    <property type="component" value="Chromosome"/>
</dbReference>
<reference evidence="2 3" key="1">
    <citation type="journal article" date="2019" name="Emerg. Microbes Infect.">
        <title>Comprehensive subspecies identification of 175 nontuberculous mycobacteria species based on 7547 genomic profiles.</title>
        <authorList>
            <person name="Matsumoto Y."/>
            <person name="Kinjo T."/>
            <person name="Motooka D."/>
            <person name="Nabeya D."/>
            <person name="Jung N."/>
            <person name="Uechi K."/>
            <person name="Horii T."/>
            <person name="Iida T."/>
            <person name="Fujita J."/>
            <person name="Nakamura S."/>
        </authorList>
    </citation>
    <scope>NUCLEOTIDE SEQUENCE [LARGE SCALE GENOMIC DNA]</scope>
    <source>
        <strain evidence="2 3">JCM 17899</strain>
    </source>
</reference>
<accession>A0A7I7QZF7</accession>
<dbReference type="GO" id="GO:0016746">
    <property type="term" value="F:acyltransferase activity"/>
    <property type="evidence" value="ECO:0007669"/>
    <property type="project" value="InterPro"/>
</dbReference>
<sequence>MRPPFAPVPVEPSAASLEALMHDGRRVRMLRRCLEDVDDGLRPVVDLTRPYVEGRHLLPRDGRFLLVGNHTQAGSPEVVLISHFVRRELGRRVRVLAERQIAQMRGAAADFVDAYGGVLGHPDTAGELMENGETVLVFPGGAREIAKFKGEEYSLRWHGRSGFARVAIANAYSIVPVALVGGDDVYRSVVTRDSPIGRATLAVADRLTGRSDMAPPLIRGIGPTLIPRPQRMYLRFGAPIDTSAPVGTPATTWEQDVKLTVQSAVEQALDDLLAIRKTDPFRALNPLSWRSAVTPAAVGS</sequence>
<dbReference type="GO" id="GO:0016020">
    <property type="term" value="C:membrane"/>
    <property type="evidence" value="ECO:0007669"/>
    <property type="project" value="TreeGrafter"/>
</dbReference>
<evidence type="ECO:0000313" key="2">
    <source>
        <dbReference type="EMBL" id="BBY31783.1"/>
    </source>
</evidence>
<dbReference type="AlphaFoldDB" id="A0A7I7QZF7"/>
<dbReference type="PANTHER" id="PTHR22753">
    <property type="entry name" value="TRANSMEMBRANE PROTEIN 68"/>
    <property type="match status" value="1"/>
</dbReference>
<proteinExistence type="predicted"/>
<organism evidence="2 3">
    <name type="scientific">Mycolicibacterium sediminis</name>
    <dbReference type="NCBI Taxonomy" id="1286180"/>
    <lineage>
        <taxon>Bacteria</taxon>
        <taxon>Bacillati</taxon>
        <taxon>Actinomycetota</taxon>
        <taxon>Actinomycetes</taxon>
        <taxon>Mycobacteriales</taxon>
        <taxon>Mycobacteriaceae</taxon>
        <taxon>Mycolicibacterium</taxon>
    </lineage>
</organism>
<dbReference type="RefSeq" id="WP_163801217.1">
    <property type="nucleotide sequence ID" value="NZ_AP022588.1"/>
</dbReference>
<dbReference type="PANTHER" id="PTHR22753:SF14">
    <property type="entry name" value="MONOACYLGLYCEROL_DIACYLGLYCEROL O-ACYLTRANSFERASE"/>
    <property type="match status" value="1"/>
</dbReference>
<dbReference type="KEGG" id="msei:MSEDJ_58790"/>
<dbReference type="SUPFAM" id="SSF69593">
    <property type="entry name" value="Glycerol-3-phosphate (1)-acyltransferase"/>
    <property type="match status" value="1"/>
</dbReference>